<dbReference type="InterPro" id="IPR011333">
    <property type="entry name" value="SKP1/BTB/POZ_sf"/>
</dbReference>
<gene>
    <name evidence="3" type="ORF">CAUS1442_LOCUS8074</name>
</gene>
<feature type="region of interest" description="Disordered" evidence="1">
    <location>
        <begin position="297"/>
        <end position="319"/>
    </location>
</feature>
<proteinExistence type="predicted"/>
<sequence>MMGALITSTLQQLVLRSFPCFTTQGIQRSLMAMCHADPLVMVGLSRVECHDGVRNFPVSSSRMARKQHHIATQRHKIGSRSSNHKDTNYFLSCRLIPWQHRKMASTNWNNDSPLSRPNNTDWVSGVLEIASKRNVKKSSRDSIRFASIAKSLDSDVQVNPKLDATKDKLAAAIKLRQVSVVEDILEKCDADDKLKAEYLKHALNAASDAKCSEIMISLTKPWFEQHSKKKSTCDTTTNTFMQMALLSVNQDRLKALEHEDFADLIFLVGNRDKQQAIKANSWVVRATVPSIRTMIDSGIHTQRQDQTTSNSTSNNNEDLKVNVNNNTATILLPDLHPTHVRYIIRYIYSGDVTFLNGDDMSKADDLRDMIKTANRFGCWKLKLLLEARLIDEFLCYAASIDLLLFADSYSCAMLKEAATHTIYRESASILQHPDFGILCECSALIKELQEYCTGQGKTHNDGIFDDYSKMSVGDLYKILDERDDIYLDCDLSRLTLLRKVRSIVYNGATPKMGSS</sequence>
<dbReference type="SUPFAM" id="SSF54695">
    <property type="entry name" value="POZ domain"/>
    <property type="match status" value="1"/>
</dbReference>
<dbReference type="PROSITE" id="PS50097">
    <property type="entry name" value="BTB"/>
    <property type="match status" value="1"/>
</dbReference>
<dbReference type="Pfam" id="PF00651">
    <property type="entry name" value="BTB"/>
    <property type="match status" value="1"/>
</dbReference>
<organism evidence="3">
    <name type="scientific">Craspedostauros australis</name>
    <dbReference type="NCBI Taxonomy" id="1486917"/>
    <lineage>
        <taxon>Eukaryota</taxon>
        <taxon>Sar</taxon>
        <taxon>Stramenopiles</taxon>
        <taxon>Ochrophyta</taxon>
        <taxon>Bacillariophyta</taxon>
        <taxon>Bacillariophyceae</taxon>
        <taxon>Bacillariophycidae</taxon>
        <taxon>Naviculales</taxon>
        <taxon>Naviculaceae</taxon>
        <taxon>Craspedostauros</taxon>
    </lineage>
</organism>
<accession>A0A7R9WWY0</accession>
<evidence type="ECO:0000259" key="2">
    <source>
        <dbReference type="PROSITE" id="PS50097"/>
    </source>
</evidence>
<feature type="compositionally biased region" description="Low complexity" evidence="1">
    <location>
        <begin position="307"/>
        <end position="319"/>
    </location>
</feature>
<evidence type="ECO:0000256" key="1">
    <source>
        <dbReference type="SAM" id="MobiDB-lite"/>
    </source>
</evidence>
<reference evidence="3" key="1">
    <citation type="submission" date="2021-01" db="EMBL/GenBank/DDBJ databases">
        <authorList>
            <person name="Corre E."/>
            <person name="Pelletier E."/>
            <person name="Niang G."/>
            <person name="Scheremetjew M."/>
            <person name="Finn R."/>
            <person name="Kale V."/>
            <person name="Holt S."/>
            <person name="Cochrane G."/>
            <person name="Meng A."/>
            <person name="Brown T."/>
            <person name="Cohen L."/>
        </authorList>
    </citation>
    <scope>NUCLEOTIDE SEQUENCE</scope>
    <source>
        <strain evidence="3">CCMP3328</strain>
    </source>
</reference>
<protein>
    <recommendedName>
        <fullName evidence="2">BTB domain-containing protein</fullName>
    </recommendedName>
</protein>
<name>A0A7R9WWY0_9STRA</name>
<dbReference type="InterPro" id="IPR000210">
    <property type="entry name" value="BTB/POZ_dom"/>
</dbReference>
<dbReference type="AlphaFoldDB" id="A0A7R9WWY0"/>
<dbReference type="Gene3D" id="3.30.710.10">
    <property type="entry name" value="Potassium Channel Kv1.1, Chain A"/>
    <property type="match status" value="1"/>
</dbReference>
<dbReference type="EMBL" id="HBEF01012835">
    <property type="protein sequence ID" value="CAD8335946.1"/>
    <property type="molecule type" value="Transcribed_RNA"/>
</dbReference>
<evidence type="ECO:0000313" key="3">
    <source>
        <dbReference type="EMBL" id="CAD8335946.1"/>
    </source>
</evidence>
<feature type="domain" description="BTB" evidence="2">
    <location>
        <begin position="262"/>
        <end position="356"/>
    </location>
</feature>